<keyword evidence="2" id="KW-0436">Ligase</keyword>
<dbReference type="OrthoDB" id="9803968at2"/>
<name>A0A2N6PJS3_9MICO</name>
<dbReference type="Proteomes" id="UP000235703">
    <property type="component" value="Unassembled WGS sequence"/>
</dbReference>
<feature type="domain" description="AMP-binding enzyme C-terminal" evidence="4">
    <location>
        <begin position="477"/>
        <end position="553"/>
    </location>
</feature>
<accession>A0A2N6PJS3</accession>
<dbReference type="GO" id="GO:0031956">
    <property type="term" value="F:medium-chain fatty acid-CoA ligase activity"/>
    <property type="evidence" value="ECO:0007669"/>
    <property type="project" value="TreeGrafter"/>
</dbReference>
<evidence type="ECO:0000256" key="2">
    <source>
        <dbReference type="ARBA" id="ARBA00022598"/>
    </source>
</evidence>
<dbReference type="SUPFAM" id="SSF56801">
    <property type="entry name" value="Acetyl-CoA synthetase-like"/>
    <property type="match status" value="1"/>
</dbReference>
<dbReference type="FunFam" id="3.30.300.30:FF:000008">
    <property type="entry name" value="2,3-dihydroxybenzoate-AMP ligase"/>
    <property type="match status" value="1"/>
</dbReference>
<evidence type="ECO:0000259" key="4">
    <source>
        <dbReference type="Pfam" id="PF13193"/>
    </source>
</evidence>
<dbReference type="InterPro" id="IPR000873">
    <property type="entry name" value="AMP-dep_synth/lig_dom"/>
</dbReference>
<protein>
    <submittedName>
        <fullName evidence="5">AMP-binding protein</fullName>
    </submittedName>
</protein>
<dbReference type="Pfam" id="PF00501">
    <property type="entry name" value="AMP-binding"/>
    <property type="match status" value="1"/>
</dbReference>
<comment type="similarity">
    <text evidence="1">Belongs to the ATP-dependent AMP-binding enzyme family.</text>
</comment>
<dbReference type="AlphaFoldDB" id="A0A2N6PJS3"/>
<dbReference type="FunFam" id="3.40.50.12780:FF:000003">
    <property type="entry name" value="Long-chain-fatty-acid--CoA ligase FadD"/>
    <property type="match status" value="1"/>
</dbReference>
<evidence type="ECO:0000259" key="3">
    <source>
        <dbReference type="Pfam" id="PF00501"/>
    </source>
</evidence>
<evidence type="ECO:0000313" key="6">
    <source>
        <dbReference type="Proteomes" id="UP000235703"/>
    </source>
</evidence>
<dbReference type="InterPro" id="IPR042099">
    <property type="entry name" value="ANL_N_sf"/>
</dbReference>
<keyword evidence="6" id="KW-1185">Reference proteome</keyword>
<dbReference type="InterPro" id="IPR020845">
    <property type="entry name" value="AMP-binding_CS"/>
</dbReference>
<dbReference type="EMBL" id="PNFZ01000002">
    <property type="protein sequence ID" value="PMB98942.1"/>
    <property type="molecule type" value="Genomic_DNA"/>
</dbReference>
<gene>
    <name evidence="5" type="ORF">CJ198_04665</name>
</gene>
<evidence type="ECO:0000256" key="1">
    <source>
        <dbReference type="ARBA" id="ARBA00006432"/>
    </source>
</evidence>
<dbReference type="PANTHER" id="PTHR43201">
    <property type="entry name" value="ACYL-COA SYNTHETASE"/>
    <property type="match status" value="1"/>
</dbReference>
<sequence>MRSHHVSAQRELSYTSGTSSQPLLGDTIGANFKKNVARFADREALVDAPTGRRWTYAELDHDSDAVAMSLIDRGIAKGDRVGIWAQNLPEWTIVQYATAKIGAILVNINPAYRAHELEYVIKQSGTTLLISQMAAPHSDFVALAREVAGAVANLRLVFIDTAAEEVLASPAGGLDESESFSHLLERGRELMDRPAVKADVRLATLGAELGADEPINIQYTSGTTGFPKGVTLSHHNILNNGYFIGELLSYTEEDIVCLPVPFFHCFGMVIGNLDIYSHGACAVIPSPGFDPQATLQAVTDEKATSLYGVPTMFIAELELANFTDFDLSTLRTGVMAGSTCPVEVMKRVISDMHMSEVAICYGMTETAPVSTMTRTDDSLKRRTATVGRVMPHTEVKVVDPVTGLTVPRGEKGELCTRGYCVMLGYWQEPDKTAEAIDSARWMHTGDLAIMDDDGYLNITGRIKDMVIRGGENIYPREIEEFLYQHPAIRDVQVVGVSDEKYGEELMAWVILRDGAEELTIEGLREFCSGQLAHYKIPRYLQITDEFPMTVSGKIRKVELRAKAEELVK</sequence>
<proteinExistence type="inferred from homology"/>
<dbReference type="Gene3D" id="3.30.300.30">
    <property type="match status" value="1"/>
</dbReference>
<dbReference type="CDD" id="cd05917">
    <property type="entry name" value="FACL_like_2"/>
    <property type="match status" value="1"/>
</dbReference>
<comment type="caution">
    <text evidence="5">The sequence shown here is derived from an EMBL/GenBank/DDBJ whole genome shotgun (WGS) entry which is preliminary data.</text>
</comment>
<reference evidence="5 6" key="1">
    <citation type="submission" date="2017-09" db="EMBL/GenBank/DDBJ databases">
        <title>Bacterial strain isolated from the female urinary microbiota.</title>
        <authorList>
            <person name="Thomas-White K."/>
            <person name="Kumar N."/>
            <person name="Forster S."/>
            <person name="Putonti C."/>
            <person name="Lawley T."/>
            <person name="Wolfe A.J."/>
        </authorList>
    </citation>
    <scope>NUCLEOTIDE SEQUENCE [LARGE SCALE GENOMIC DNA]</scope>
    <source>
        <strain evidence="5 6">UMB0680</strain>
    </source>
</reference>
<feature type="domain" description="AMP-dependent synthetase/ligase" evidence="3">
    <location>
        <begin position="32"/>
        <end position="426"/>
    </location>
</feature>
<dbReference type="PANTHER" id="PTHR43201:SF5">
    <property type="entry name" value="MEDIUM-CHAIN ACYL-COA LIGASE ACSF2, MITOCHONDRIAL"/>
    <property type="match status" value="1"/>
</dbReference>
<dbReference type="Gene3D" id="3.40.50.12780">
    <property type="entry name" value="N-terminal domain of ligase-like"/>
    <property type="match status" value="1"/>
</dbReference>
<organism evidence="5 6">
    <name type="scientific">Brevibacterium luteolum</name>
    <dbReference type="NCBI Taxonomy" id="199591"/>
    <lineage>
        <taxon>Bacteria</taxon>
        <taxon>Bacillati</taxon>
        <taxon>Actinomycetota</taxon>
        <taxon>Actinomycetes</taxon>
        <taxon>Micrococcales</taxon>
        <taxon>Brevibacteriaceae</taxon>
        <taxon>Brevibacterium</taxon>
    </lineage>
</organism>
<evidence type="ECO:0000313" key="5">
    <source>
        <dbReference type="EMBL" id="PMB98942.1"/>
    </source>
</evidence>
<dbReference type="Pfam" id="PF13193">
    <property type="entry name" value="AMP-binding_C"/>
    <property type="match status" value="1"/>
</dbReference>
<dbReference type="GO" id="GO:0006631">
    <property type="term" value="P:fatty acid metabolic process"/>
    <property type="evidence" value="ECO:0007669"/>
    <property type="project" value="TreeGrafter"/>
</dbReference>
<dbReference type="PROSITE" id="PS00455">
    <property type="entry name" value="AMP_BINDING"/>
    <property type="match status" value="1"/>
</dbReference>
<dbReference type="InterPro" id="IPR045851">
    <property type="entry name" value="AMP-bd_C_sf"/>
</dbReference>
<dbReference type="InterPro" id="IPR025110">
    <property type="entry name" value="AMP-bd_C"/>
</dbReference>